<organism evidence="2 3">
    <name type="scientific">Streptomyces rhizosphaericus</name>
    <dbReference type="NCBI Taxonomy" id="114699"/>
    <lineage>
        <taxon>Bacteria</taxon>
        <taxon>Bacillati</taxon>
        <taxon>Actinomycetota</taxon>
        <taxon>Actinomycetes</taxon>
        <taxon>Kitasatosporales</taxon>
        <taxon>Streptomycetaceae</taxon>
        <taxon>Streptomyces</taxon>
        <taxon>Streptomyces violaceusniger group</taxon>
    </lineage>
</organism>
<gene>
    <name evidence="2" type="ORF">G4H13_26050</name>
</gene>
<evidence type="ECO:0000313" key="3">
    <source>
        <dbReference type="Proteomes" id="UP000476310"/>
    </source>
</evidence>
<keyword evidence="3" id="KW-1185">Reference proteome</keyword>
<protein>
    <submittedName>
        <fullName evidence="2">DUF397 domain-containing protein</fullName>
    </submittedName>
</protein>
<sequence>MAEQPQLKWFKSSYSGSPNNECVECANLPQSILVRDSKTPDGPHLTFSQVAWGAFAFAVSTGTLRRN</sequence>
<dbReference type="RefSeq" id="WP_164430962.1">
    <property type="nucleotide sequence ID" value="NZ_JAAIKT010000035.1"/>
</dbReference>
<dbReference type="AlphaFoldDB" id="A0A6G4AM13"/>
<evidence type="ECO:0000313" key="2">
    <source>
        <dbReference type="EMBL" id="NEW73729.1"/>
    </source>
</evidence>
<comment type="caution">
    <text evidence="2">The sequence shown here is derived from an EMBL/GenBank/DDBJ whole genome shotgun (WGS) entry which is preliminary data.</text>
</comment>
<reference evidence="2" key="1">
    <citation type="submission" date="2020-02" db="EMBL/GenBank/DDBJ databases">
        <title>A new Streptomyces sp. for controlling soil-borne diseases.</title>
        <authorList>
            <person name="Li X."/>
            <person name="Tian Y."/>
            <person name="Gao K."/>
        </authorList>
    </citation>
    <scope>NUCLEOTIDE SEQUENCE [LARGE SCALE GENOMIC DNA]</scope>
    <source>
        <strain evidence="2">0250</strain>
    </source>
</reference>
<dbReference type="InterPro" id="IPR007278">
    <property type="entry name" value="DUF397"/>
</dbReference>
<proteinExistence type="predicted"/>
<dbReference type="EMBL" id="JAAIKT010000035">
    <property type="protein sequence ID" value="NEW73729.1"/>
    <property type="molecule type" value="Genomic_DNA"/>
</dbReference>
<evidence type="ECO:0000259" key="1">
    <source>
        <dbReference type="Pfam" id="PF04149"/>
    </source>
</evidence>
<accession>A0A6G4AM13</accession>
<dbReference type="Proteomes" id="UP000476310">
    <property type="component" value="Unassembled WGS sequence"/>
</dbReference>
<dbReference type="Pfam" id="PF04149">
    <property type="entry name" value="DUF397"/>
    <property type="match status" value="1"/>
</dbReference>
<name>A0A6G4AM13_9ACTN</name>
<feature type="domain" description="DUF397" evidence="1">
    <location>
        <begin position="7"/>
        <end position="57"/>
    </location>
</feature>